<feature type="transmembrane region" description="Helical" evidence="5">
    <location>
        <begin position="177"/>
        <end position="194"/>
    </location>
</feature>
<feature type="transmembrane region" description="Helical" evidence="5">
    <location>
        <begin position="92"/>
        <end position="111"/>
    </location>
</feature>
<comment type="caution">
    <text evidence="6">The sequence shown here is derived from an EMBL/GenBank/DDBJ whole genome shotgun (WGS) entry which is preliminary data.</text>
</comment>
<dbReference type="Proteomes" id="UP000886595">
    <property type="component" value="Unassembled WGS sequence"/>
</dbReference>
<keyword evidence="4 5" id="KW-0472">Membrane</keyword>
<dbReference type="InterPro" id="IPR030184">
    <property type="entry name" value="WAT1-related"/>
</dbReference>
<dbReference type="EMBL" id="JAAMPC010000012">
    <property type="protein sequence ID" value="KAG2276788.1"/>
    <property type="molecule type" value="Genomic_DNA"/>
</dbReference>
<keyword evidence="3 5" id="KW-1133">Transmembrane helix</keyword>
<evidence type="ECO:0000256" key="2">
    <source>
        <dbReference type="ARBA" id="ARBA00022692"/>
    </source>
</evidence>
<comment type="subcellular location">
    <subcellularLocation>
        <location evidence="1">Membrane</location>
        <topology evidence="1">Multi-pass membrane protein</topology>
    </subcellularLocation>
</comment>
<evidence type="ECO:0000313" key="6">
    <source>
        <dbReference type="EMBL" id="KAG2276788.1"/>
    </source>
</evidence>
<feature type="transmembrane region" description="Helical" evidence="5">
    <location>
        <begin position="223"/>
        <end position="243"/>
    </location>
</feature>
<dbReference type="PANTHER" id="PTHR31218">
    <property type="entry name" value="WAT1-RELATED PROTEIN"/>
    <property type="match status" value="1"/>
</dbReference>
<accession>A0A8X7QUC2</accession>
<evidence type="ECO:0000256" key="4">
    <source>
        <dbReference type="ARBA" id="ARBA00023136"/>
    </source>
</evidence>
<feature type="transmembrane region" description="Helical" evidence="5">
    <location>
        <begin position="53"/>
        <end position="72"/>
    </location>
</feature>
<evidence type="ECO:0000313" key="7">
    <source>
        <dbReference type="Proteomes" id="UP000886595"/>
    </source>
</evidence>
<reference evidence="6 7" key="1">
    <citation type="submission" date="2020-02" db="EMBL/GenBank/DDBJ databases">
        <authorList>
            <person name="Ma Q."/>
            <person name="Huang Y."/>
            <person name="Song X."/>
            <person name="Pei D."/>
        </authorList>
    </citation>
    <scope>NUCLEOTIDE SEQUENCE [LARGE SCALE GENOMIC DNA]</scope>
    <source>
        <strain evidence="6">Sxm20200214</strain>
        <tissue evidence="6">Leaf</tissue>
    </source>
</reference>
<keyword evidence="2 5" id="KW-0812">Transmembrane</keyword>
<keyword evidence="7" id="KW-1185">Reference proteome</keyword>
<name>A0A8X7QUC2_BRACI</name>
<proteinExistence type="predicted"/>
<protein>
    <recommendedName>
        <fullName evidence="8">WAT1-related protein</fullName>
    </recommendedName>
</protein>
<feature type="transmembrane region" description="Helical" evidence="5">
    <location>
        <begin position="144"/>
        <end position="165"/>
    </location>
</feature>
<dbReference type="GO" id="GO:0016020">
    <property type="term" value="C:membrane"/>
    <property type="evidence" value="ECO:0007669"/>
    <property type="project" value="InterPro"/>
</dbReference>
<dbReference type="OrthoDB" id="1071396at2759"/>
<evidence type="ECO:0000256" key="5">
    <source>
        <dbReference type="SAM" id="Phobius"/>
    </source>
</evidence>
<dbReference type="AlphaFoldDB" id="A0A8X7QUC2"/>
<sequence length="270" mass="29212">MAQGRLCNRDGLILTAMVLTEFSNVGVNTLVKSVTSKGVTHVRSRSLPPLTSLILYKMGLLGLIVSAAQIAGYNGIKYSSMEKLAIRKESSLAKVLGTLLSIVGALVVTLYHGPMLRACTSKNILYSFSYLVMAHIMSQYPSTIVVTLVHNVCIVCVCAFVNLLVEKDDSKAWMIRFGILNSGYYIVHTWAVIYKGPVYLSMFKPLSILIAAASTTIFLSESIYLGILIGGILISVGFCMVLWGKAKEAKVDILGTIESSPSHEAPLLGN</sequence>
<dbReference type="SUPFAM" id="SSF103481">
    <property type="entry name" value="Multidrug resistance efflux transporter EmrE"/>
    <property type="match status" value="1"/>
</dbReference>
<evidence type="ECO:0000256" key="3">
    <source>
        <dbReference type="ARBA" id="ARBA00022989"/>
    </source>
</evidence>
<evidence type="ECO:0008006" key="8">
    <source>
        <dbReference type="Google" id="ProtNLM"/>
    </source>
</evidence>
<organism evidence="6 7">
    <name type="scientific">Brassica carinata</name>
    <name type="common">Ethiopian mustard</name>
    <name type="synonym">Abyssinian cabbage</name>
    <dbReference type="NCBI Taxonomy" id="52824"/>
    <lineage>
        <taxon>Eukaryota</taxon>
        <taxon>Viridiplantae</taxon>
        <taxon>Streptophyta</taxon>
        <taxon>Embryophyta</taxon>
        <taxon>Tracheophyta</taxon>
        <taxon>Spermatophyta</taxon>
        <taxon>Magnoliopsida</taxon>
        <taxon>eudicotyledons</taxon>
        <taxon>Gunneridae</taxon>
        <taxon>Pentapetalae</taxon>
        <taxon>rosids</taxon>
        <taxon>malvids</taxon>
        <taxon>Brassicales</taxon>
        <taxon>Brassicaceae</taxon>
        <taxon>Brassiceae</taxon>
        <taxon>Brassica</taxon>
    </lineage>
</organism>
<dbReference type="GO" id="GO:0022857">
    <property type="term" value="F:transmembrane transporter activity"/>
    <property type="evidence" value="ECO:0007669"/>
    <property type="project" value="InterPro"/>
</dbReference>
<gene>
    <name evidence="6" type="ORF">Bca52824_059343</name>
</gene>
<dbReference type="InterPro" id="IPR037185">
    <property type="entry name" value="EmrE-like"/>
</dbReference>
<evidence type="ECO:0000256" key="1">
    <source>
        <dbReference type="ARBA" id="ARBA00004141"/>
    </source>
</evidence>